<dbReference type="PANTHER" id="PTHR36723">
    <property type="entry name" value="F22C12.19"/>
    <property type="match status" value="1"/>
</dbReference>
<dbReference type="AlphaFoldDB" id="A0AAD8LZQ2"/>
<feature type="region of interest" description="Disordered" evidence="1">
    <location>
        <begin position="81"/>
        <end position="104"/>
    </location>
</feature>
<evidence type="ECO:0000313" key="2">
    <source>
        <dbReference type="EMBL" id="KAK1356445.1"/>
    </source>
</evidence>
<evidence type="ECO:0000313" key="3">
    <source>
        <dbReference type="Proteomes" id="UP001237642"/>
    </source>
</evidence>
<feature type="compositionally biased region" description="Polar residues" evidence="1">
    <location>
        <begin position="560"/>
        <end position="578"/>
    </location>
</feature>
<keyword evidence="3" id="KW-1185">Reference proteome</keyword>
<proteinExistence type="predicted"/>
<reference evidence="2" key="2">
    <citation type="submission" date="2023-05" db="EMBL/GenBank/DDBJ databases">
        <authorList>
            <person name="Schelkunov M.I."/>
        </authorList>
    </citation>
    <scope>NUCLEOTIDE SEQUENCE</scope>
    <source>
        <strain evidence="2">Hsosn_3</strain>
        <tissue evidence="2">Leaf</tissue>
    </source>
</reference>
<reference evidence="2" key="1">
    <citation type="submission" date="2023-02" db="EMBL/GenBank/DDBJ databases">
        <title>Genome of toxic invasive species Heracleum sosnowskyi carries increased number of genes despite the absence of recent whole-genome duplications.</title>
        <authorList>
            <person name="Schelkunov M."/>
            <person name="Shtratnikova V."/>
            <person name="Makarenko M."/>
            <person name="Klepikova A."/>
            <person name="Omelchenko D."/>
            <person name="Novikova G."/>
            <person name="Obukhova E."/>
            <person name="Bogdanov V."/>
            <person name="Penin A."/>
            <person name="Logacheva M."/>
        </authorList>
    </citation>
    <scope>NUCLEOTIDE SEQUENCE</scope>
    <source>
        <strain evidence="2">Hsosn_3</strain>
        <tissue evidence="2">Leaf</tissue>
    </source>
</reference>
<protein>
    <submittedName>
        <fullName evidence="2">Serine/threonine-protein phosphatase PP1-like</fullName>
    </submittedName>
</protein>
<comment type="caution">
    <text evidence="2">The sequence shown here is derived from an EMBL/GenBank/DDBJ whole genome shotgun (WGS) entry which is preliminary data.</text>
</comment>
<name>A0AAD8LZQ2_9APIA</name>
<sequence>MGSESCGGVGVKDYRSGVVSVNFSSQTDSSASFSRHNEAAWNKMPNGDVCKNSVEKAGKELNFMSTSNSLPLLDLDAKRQRRTSGKAARRSRLSQLESCNETETNDIEGKAKEVGFFYGKGIGLEKTQTSRQKTNMNGKRGDKKNGKALKNRTDSFSVKSGLASFSSAAVGNNILGGYGLRADMEDVTKNVNELSLNELLEGNYKCPNFAVDKGERSEDPIGKIMQSVKDAWSILQTRKIKPQVMEVDGSYHQEILAPSYLALDSLVASRNEGANKDTNIIDASPAHKVQDSGIQFKASAKILDFPLYEPEKVLERLALPPPKDLGFLLVDAAKSGTPRNSADPRSGKPANQRGCLPPFSWSNAYSGHCKSNVDAVKLSTSRSTCQGRWAKIGITFNSPGTTSGFLTELESLQYDNSIVPVECQSLLPVVKEKDRPGSVSFTGQGLITRSADPQASQVRSPRALAAAQLLCDITAHSSKKNGHGVIKSLKRPSQKSMRAPYSKSSEKLETIYATPISKSRIDCPATTPEVEFPFKRPRLSVNDRSTETVHNNIIPRGQLPSWSMPRSNRSSPNKSLRGSVSEIKPYNVVKKPFMLPPGGRAMEPASSSQPKQRKLMRIGWNRESGR</sequence>
<dbReference type="PANTHER" id="PTHR36723:SF1">
    <property type="entry name" value="F22C12.19"/>
    <property type="match status" value="1"/>
</dbReference>
<feature type="compositionally biased region" description="Basic residues" evidence="1">
    <location>
        <begin position="81"/>
        <end position="92"/>
    </location>
</feature>
<feature type="compositionally biased region" description="Polar residues" evidence="1">
    <location>
        <begin position="93"/>
        <end position="102"/>
    </location>
</feature>
<dbReference type="EMBL" id="JAUIZM010000011">
    <property type="protein sequence ID" value="KAK1356445.1"/>
    <property type="molecule type" value="Genomic_DNA"/>
</dbReference>
<gene>
    <name evidence="2" type="ORF">POM88_049701</name>
</gene>
<feature type="compositionally biased region" description="Basic residues" evidence="1">
    <location>
        <begin position="482"/>
        <end position="493"/>
    </location>
</feature>
<feature type="region of interest" description="Disordered" evidence="1">
    <location>
        <begin position="555"/>
        <end position="626"/>
    </location>
</feature>
<organism evidence="2 3">
    <name type="scientific">Heracleum sosnowskyi</name>
    <dbReference type="NCBI Taxonomy" id="360622"/>
    <lineage>
        <taxon>Eukaryota</taxon>
        <taxon>Viridiplantae</taxon>
        <taxon>Streptophyta</taxon>
        <taxon>Embryophyta</taxon>
        <taxon>Tracheophyta</taxon>
        <taxon>Spermatophyta</taxon>
        <taxon>Magnoliopsida</taxon>
        <taxon>eudicotyledons</taxon>
        <taxon>Gunneridae</taxon>
        <taxon>Pentapetalae</taxon>
        <taxon>asterids</taxon>
        <taxon>campanulids</taxon>
        <taxon>Apiales</taxon>
        <taxon>Apiaceae</taxon>
        <taxon>Apioideae</taxon>
        <taxon>apioid superclade</taxon>
        <taxon>Tordylieae</taxon>
        <taxon>Tordyliinae</taxon>
        <taxon>Heracleum</taxon>
    </lineage>
</organism>
<dbReference type="Proteomes" id="UP001237642">
    <property type="component" value="Unassembled WGS sequence"/>
</dbReference>
<feature type="region of interest" description="Disordered" evidence="1">
    <location>
        <begin position="482"/>
        <end position="503"/>
    </location>
</feature>
<accession>A0AAD8LZQ2</accession>
<feature type="region of interest" description="Disordered" evidence="1">
    <location>
        <begin position="129"/>
        <end position="149"/>
    </location>
</feature>
<evidence type="ECO:0000256" key="1">
    <source>
        <dbReference type="SAM" id="MobiDB-lite"/>
    </source>
</evidence>